<reference evidence="2 3" key="1">
    <citation type="submission" date="2018-02" db="EMBL/GenBank/DDBJ databases">
        <title>novel marine gammaproteobacteria from coastal saline agro ecosystem.</title>
        <authorList>
            <person name="Krishnan R."/>
            <person name="Ramesh Kumar N."/>
        </authorList>
    </citation>
    <scope>NUCLEOTIDE SEQUENCE [LARGE SCALE GENOMIC DNA]</scope>
    <source>
        <strain evidence="2 3">228</strain>
    </source>
</reference>
<sequence>MRHGVRLGLTVIPLALILAGCAGRNMPPQSYIGRYHIEDPRADAYRVCSVVNCDENSRLKLSAAERQQLHAVFEPAASDAVQERQQVAQAVALLERINGAKNNTAGDEARNHGTFAGSPQLDCIAETINTTVALLLMQREGLLHFHHTGYPGHRGPLQLLGPHNTAVMVENESGQEYAVDSWFFANGVEPVIVPLAAWRAGYDPDKDPDRLKGSAAAEANSAQTAITPAN</sequence>
<evidence type="ECO:0000313" key="3">
    <source>
        <dbReference type="Proteomes" id="UP000238196"/>
    </source>
</evidence>
<dbReference type="PROSITE" id="PS51257">
    <property type="entry name" value="PROKAR_LIPOPROTEIN"/>
    <property type="match status" value="1"/>
</dbReference>
<organism evidence="2 3">
    <name type="scientific">Proteobacteria bacterium 228</name>
    <dbReference type="NCBI Taxonomy" id="2083153"/>
    <lineage>
        <taxon>Bacteria</taxon>
        <taxon>Pseudomonadati</taxon>
        <taxon>Pseudomonadota</taxon>
    </lineage>
</organism>
<dbReference type="EMBL" id="PRLP01000020">
    <property type="protein sequence ID" value="PPC78111.1"/>
    <property type="molecule type" value="Genomic_DNA"/>
</dbReference>
<feature type="compositionally biased region" description="Low complexity" evidence="1">
    <location>
        <begin position="215"/>
        <end position="230"/>
    </location>
</feature>
<feature type="region of interest" description="Disordered" evidence="1">
    <location>
        <begin position="209"/>
        <end position="230"/>
    </location>
</feature>
<proteinExistence type="predicted"/>
<protein>
    <recommendedName>
        <fullName evidence="4">Lipoprotein</fullName>
    </recommendedName>
</protein>
<evidence type="ECO:0000256" key="1">
    <source>
        <dbReference type="SAM" id="MobiDB-lite"/>
    </source>
</evidence>
<name>A0A2S5KTC9_9PROT</name>
<comment type="caution">
    <text evidence="2">The sequence shown here is derived from an EMBL/GenBank/DDBJ whole genome shotgun (WGS) entry which is preliminary data.</text>
</comment>
<gene>
    <name evidence="2" type="ORF">C4K68_06795</name>
</gene>
<dbReference type="Proteomes" id="UP000238196">
    <property type="component" value="Unassembled WGS sequence"/>
</dbReference>
<dbReference type="AlphaFoldDB" id="A0A2S5KTC9"/>
<evidence type="ECO:0000313" key="2">
    <source>
        <dbReference type="EMBL" id="PPC78111.1"/>
    </source>
</evidence>
<accession>A0A2S5KTC9</accession>
<evidence type="ECO:0008006" key="4">
    <source>
        <dbReference type="Google" id="ProtNLM"/>
    </source>
</evidence>